<name>A0A0C2ILB9_9PSED</name>
<dbReference type="STRING" id="226910.UCMB321_0516"/>
<accession>A0A0C2ILB9</accession>
<dbReference type="Proteomes" id="UP000031535">
    <property type="component" value="Unassembled WGS sequence"/>
</dbReference>
<organism evidence="1 2">
    <name type="scientific">Pseudomonas batumici</name>
    <dbReference type="NCBI Taxonomy" id="226910"/>
    <lineage>
        <taxon>Bacteria</taxon>
        <taxon>Pseudomonadati</taxon>
        <taxon>Pseudomonadota</taxon>
        <taxon>Gammaproteobacteria</taxon>
        <taxon>Pseudomonadales</taxon>
        <taxon>Pseudomonadaceae</taxon>
        <taxon>Pseudomonas</taxon>
    </lineage>
</organism>
<dbReference type="Gene3D" id="3.90.330.10">
    <property type="entry name" value="Nitrile hydratase alpha /Thiocyanate hydrolase gamma"/>
    <property type="match status" value="1"/>
</dbReference>
<dbReference type="EMBL" id="JXDG01000004">
    <property type="protein sequence ID" value="KIH85697.1"/>
    <property type="molecule type" value="Genomic_DNA"/>
</dbReference>
<evidence type="ECO:0000313" key="2">
    <source>
        <dbReference type="Proteomes" id="UP000031535"/>
    </source>
</evidence>
<sequence>MSNKVNQERLATVVGRAVMDEQFASALQSDPVAAAKSIGVHLSTDEVAAVKGINAAQLTVASSGIRNSLGTRAIFDTQQQQARMD</sequence>
<dbReference type="PATRIC" id="fig|226910.6.peg.514"/>
<keyword evidence="2" id="KW-1185">Reference proteome</keyword>
<dbReference type="GO" id="GO:0046914">
    <property type="term" value="F:transition metal ion binding"/>
    <property type="evidence" value="ECO:0007669"/>
    <property type="project" value="InterPro"/>
</dbReference>
<comment type="caution">
    <text evidence="1">The sequence shown here is derived from an EMBL/GenBank/DDBJ whole genome shotgun (WGS) entry which is preliminary data.</text>
</comment>
<dbReference type="GO" id="GO:0003824">
    <property type="term" value="F:catalytic activity"/>
    <property type="evidence" value="ECO:0007669"/>
    <property type="project" value="InterPro"/>
</dbReference>
<dbReference type="InterPro" id="IPR036648">
    <property type="entry name" value="CN_Hdrase_a/SCN_Hdrase_g_sf"/>
</dbReference>
<dbReference type="AlphaFoldDB" id="A0A0C2ILB9"/>
<dbReference type="SUPFAM" id="SSF56209">
    <property type="entry name" value="Nitrile hydratase alpha chain"/>
    <property type="match status" value="1"/>
</dbReference>
<proteinExistence type="predicted"/>
<reference evidence="1 2" key="1">
    <citation type="submission" date="2015-01" db="EMBL/GenBank/DDBJ databases">
        <title>Complete genome of Pseudomonas batumici UCM B-321 producer of the batumin antibiotic with strong antistaphilococcal and potential anticancer activity.</title>
        <authorList>
            <person name="Klochko V.V."/>
            <person name="Zelena L.B."/>
            <person name="Elena K.A."/>
            <person name="Reva O.N."/>
        </authorList>
    </citation>
    <scope>NUCLEOTIDE SEQUENCE [LARGE SCALE GENOMIC DNA]</scope>
    <source>
        <strain evidence="1 2">UCM B-321</strain>
    </source>
</reference>
<evidence type="ECO:0000313" key="1">
    <source>
        <dbReference type="EMBL" id="KIH85697.1"/>
    </source>
</evidence>
<gene>
    <name evidence="1" type="ORF">UCMB321_0516</name>
</gene>
<protein>
    <recommendedName>
        <fullName evidence="3">Nitrile hydratase</fullName>
    </recommendedName>
</protein>
<dbReference type="OrthoDB" id="6903787at2"/>
<dbReference type="NCBIfam" id="NF038399">
    <property type="entry name" value="NH_RiPP_Os17"/>
    <property type="match status" value="1"/>
</dbReference>
<dbReference type="RefSeq" id="WP_040063621.1">
    <property type="nucleotide sequence ID" value="NZ_JXDG01000004.1"/>
</dbReference>
<evidence type="ECO:0008006" key="3">
    <source>
        <dbReference type="Google" id="ProtNLM"/>
    </source>
</evidence>